<evidence type="ECO:0000313" key="7">
    <source>
        <dbReference type="Proteomes" id="UP000185473"/>
    </source>
</evidence>
<dbReference type="SUPFAM" id="SSF46785">
    <property type="entry name" value="Winged helix' DNA-binding domain"/>
    <property type="match status" value="1"/>
</dbReference>
<protein>
    <submittedName>
        <fullName evidence="6">Malolactic regulator</fullName>
    </submittedName>
</protein>
<name>A0A1L6RA76_9LACO</name>
<dbReference type="RefSeq" id="WP_075269287.1">
    <property type="nucleotide sequence ID" value="NZ_CP014332.1"/>
</dbReference>
<dbReference type="SUPFAM" id="SSF53850">
    <property type="entry name" value="Periplasmic binding protein-like II"/>
    <property type="match status" value="1"/>
</dbReference>
<dbReference type="AlphaFoldDB" id="A0A1L6RA76"/>
<dbReference type="PROSITE" id="PS50931">
    <property type="entry name" value="HTH_LYSR"/>
    <property type="match status" value="1"/>
</dbReference>
<dbReference type="PANTHER" id="PTHR30419">
    <property type="entry name" value="HTH-TYPE TRANSCRIPTIONAL REGULATOR YBHD"/>
    <property type="match status" value="1"/>
</dbReference>
<evidence type="ECO:0000313" key="6">
    <source>
        <dbReference type="EMBL" id="APS41434.1"/>
    </source>
</evidence>
<dbReference type="InterPro" id="IPR036390">
    <property type="entry name" value="WH_DNA-bd_sf"/>
</dbReference>
<dbReference type="GO" id="GO:0003700">
    <property type="term" value="F:DNA-binding transcription factor activity"/>
    <property type="evidence" value="ECO:0007669"/>
    <property type="project" value="InterPro"/>
</dbReference>
<gene>
    <name evidence="6" type="ORF">FOL01_0575</name>
</gene>
<evidence type="ECO:0000256" key="1">
    <source>
        <dbReference type="ARBA" id="ARBA00009437"/>
    </source>
</evidence>
<evidence type="ECO:0000259" key="5">
    <source>
        <dbReference type="PROSITE" id="PS50931"/>
    </source>
</evidence>
<comment type="similarity">
    <text evidence="1">Belongs to the LysR transcriptional regulatory family.</text>
</comment>
<dbReference type="FunFam" id="1.10.10.10:FF:000001">
    <property type="entry name" value="LysR family transcriptional regulator"/>
    <property type="match status" value="1"/>
</dbReference>
<dbReference type="EMBL" id="CP014332">
    <property type="protein sequence ID" value="APS41434.1"/>
    <property type="molecule type" value="Genomic_DNA"/>
</dbReference>
<accession>A0A1L6RA76</accession>
<dbReference type="Proteomes" id="UP000185473">
    <property type="component" value="Chromosome"/>
</dbReference>
<keyword evidence="7" id="KW-1185">Reference proteome</keyword>
<dbReference type="OrthoDB" id="119203at2"/>
<feature type="domain" description="HTH lysR-type" evidence="5">
    <location>
        <begin position="1"/>
        <end position="58"/>
    </location>
</feature>
<dbReference type="PANTHER" id="PTHR30419:SF28">
    <property type="entry name" value="HTH-TYPE TRANSCRIPTIONAL REGULATOR BSDA"/>
    <property type="match status" value="1"/>
</dbReference>
<dbReference type="STRING" id="1631871.FOL01_0575"/>
<dbReference type="InterPro" id="IPR036388">
    <property type="entry name" value="WH-like_DNA-bd_sf"/>
</dbReference>
<dbReference type="Pfam" id="PF03466">
    <property type="entry name" value="LysR_substrate"/>
    <property type="match status" value="1"/>
</dbReference>
<keyword evidence="2" id="KW-0805">Transcription regulation</keyword>
<dbReference type="GO" id="GO:0003677">
    <property type="term" value="F:DNA binding"/>
    <property type="evidence" value="ECO:0007669"/>
    <property type="project" value="UniProtKB-KW"/>
</dbReference>
<keyword evidence="4" id="KW-0804">Transcription</keyword>
<dbReference type="KEGG" id="wjo:FOL01_0575"/>
<dbReference type="Gene3D" id="3.40.190.290">
    <property type="match status" value="1"/>
</dbReference>
<dbReference type="Pfam" id="PF00126">
    <property type="entry name" value="HTH_1"/>
    <property type="match status" value="1"/>
</dbReference>
<dbReference type="InterPro" id="IPR000847">
    <property type="entry name" value="LysR_HTH_N"/>
</dbReference>
<evidence type="ECO:0000256" key="2">
    <source>
        <dbReference type="ARBA" id="ARBA00023015"/>
    </source>
</evidence>
<dbReference type="InterPro" id="IPR050950">
    <property type="entry name" value="HTH-type_LysR_regulators"/>
</dbReference>
<evidence type="ECO:0000256" key="4">
    <source>
        <dbReference type="ARBA" id="ARBA00023163"/>
    </source>
</evidence>
<dbReference type="Gene3D" id="1.10.10.10">
    <property type="entry name" value="Winged helix-like DNA-binding domain superfamily/Winged helix DNA-binding domain"/>
    <property type="match status" value="1"/>
</dbReference>
<proteinExistence type="inferred from homology"/>
<evidence type="ECO:0000256" key="3">
    <source>
        <dbReference type="ARBA" id="ARBA00023125"/>
    </source>
</evidence>
<keyword evidence="3" id="KW-0238">DNA-binding</keyword>
<sequence>MDIHKFKVFLDLAETGNYSETADRLYTTQGNISKQILSLEKELKTQLFKREHRHISLTESGRITEMYAKKIIHEFDALQQTLVQHDSESDNVLTIHTMPTFSNYRGFSLMSDFHKRHPEITLHFSETKDSLLIQSLEDNQADIIFGHYTPAVNGKLETLLTDQDNLVCVLPANHPLSANRVISLDDLMKEELLLLEGEETIIFNKFGAVGEKKQLASAVAYQGERIDIILNMVLNGMGIALMMEKRVDMTNDGQIVKRKIATNTTSDFGFMRMKQVHESKANGLFWKYITQVLNHDII</sequence>
<organism evidence="6 7">
    <name type="scientific">Weissella jogaejeotgali</name>
    <dbReference type="NCBI Taxonomy" id="1631871"/>
    <lineage>
        <taxon>Bacteria</taxon>
        <taxon>Bacillati</taxon>
        <taxon>Bacillota</taxon>
        <taxon>Bacilli</taxon>
        <taxon>Lactobacillales</taxon>
        <taxon>Lactobacillaceae</taxon>
        <taxon>Weissella</taxon>
    </lineage>
</organism>
<dbReference type="CDD" id="cd05466">
    <property type="entry name" value="PBP2_LTTR_substrate"/>
    <property type="match status" value="1"/>
</dbReference>
<dbReference type="InterPro" id="IPR005119">
    <property type="entry name" value="LysR_subst-bd"/>
</dbReference>
<reference evidence="6 7" key="1">
    <citation type="submission" date="2016-02" db="EMBL/GenBank/DDBJ databases">
        <title>Complete Genome Sequence of Weissella jogaejeotgali FOL01.</title>
        <authorList>
            <person name="Lee J.-H."/>
            <person name="Ku H.-J."/>
        </authorList>
    </citation>
    <scope>NUCLEOTIDE SEQUENCE [LARGE SCALE GENOMIC DNA]</scope>
    <source>
        <strain evidence="6 7">FOL01</strain>
    </source>
</reference>
<dbReference type="GO" id="GO:0005829">
    <property type="term" value="C:cytosol"/>
    <property type="evidence" value="ECO:0007669"/>
    <property type="project" value="TreeGrafter"/>
</dbReference>